<accession>A0ABQ5S3Z8</accession>
<keyword evidence="3" id="KW-1185">Reference proteome</keyword>
<dbReference type="InterPro" id="IPR024616">
    <property type="entry name" value="Pherophorin"/>
</dbReference>
<feature type="non-terminal residue" evidence="2">
    <location>
        <position position="359"/>
    </location>
</feature>
<comment type="caution">
    <text evidence="2">The sequence shown here is derived from an EMBL/GenBank/DDBJ whole genome shotgun (WGS) entry which is preliminary data.</text>
</comment>
<reference evidence="2 3" key="1">
    <citation type="journal article" date="2023" name="IScience">
        <title>Expanded male sex-determining region conserved during the evolution of homothallism in the green alga Volvox.</title>
        <authorList>
            <person name="Yamamoto K."/>
            <person name="Matsuzaki R."/>
            <person name="Mahakham W."/>
            <person name="Heman W."/>
            <person name="Sekimoto H."/>
            <person name="Kawachi M."/>
            <person name="Minakuchi Y."/>
            <person name="Toyoda A."/>
            <person name="Nozaki H."/>
        </authorList>
    </citation>
    <scope>NUCLEOTIDE SEQUENCE [LARGE SCALE GENOMIC DNA]</scope>
    <source>
        <strain evidence="2 3">NIES-4468</strain>
    </source>
</reference>
<dbReference type="EMBL" id="BSDZ01000020">
    <property type="protein sequence ID" value="GLI64576.1"/>
    <property type="molecule type" value="Genomic_DNA"/>
</dbReference>
<dbReference type="Pfam" id="PF12499">
    <property type="entry name" value="DUF3707"/>
    <property type="match status" value="2"/>
</dbReference>
<organism evidence="2 3">
    <name type="scientific">Volvox africanus</name>
    <dbReference type="NCBI Taxonomy" id="51714"/>
    <lineage>
        <taxon>Eukaryota</taxon>
        <taxon>Viridiplantae</taxon>
        <taxon>Chlorophyta</taxon>
        <taxon>core chlorophytes</taxon>
        <taxon>Chlorophyceae</taxon>
        <taxon>CS clade</taxon>
        <taxon>Chlamydomonadales</taxon>
        <taxon>Volvocaceae</taxon>
        <taxon>Volvox</taxon>
    </lineage>
</organism>
<name>A0ABQ5S3Z8_9CHLO</name>
<dbReference type="Proteomes" id="UP001165090">
    <property type="component" value="Unassembled WGS sequence"/>
</dbReference>
<gene>
    <name evidence="2" type="ORF">VaNZ11_007899</name>
</gene>
<protein>
    <recommendedName>
        <fullName evidence="1">Pherophorin domain-containing protein</fullName>
    </recommendedName>
</protein>
<evidence type="ECO:0000259" key="1">
    <source>
        <dbReference type="Pfam" id="PF12499"/>
    </source>
</evidence>
<feature type="domain" description="Pherophorin" evidence="1">
    <location>
        <begin position="8"/>
        <end position="76"/>
    </location>
</feature>
<feature type="domain" description="Pherophorin" evidence="1">
    <location>
        <begin position="229"/>
        <end position="355"/>
    </location>
</feature>
<evidence type="ECO:0000313" key="3">
    <source>
        <dbReference type="Proteomes" id="UP001165090"/>
    </source>
</evidence>
<sequence length="359" mass="38600">MDDGTLKYVLRLTNLNLGLWSDNTKICLNLTAGTNGAGCTTQEELCVPPTASSAPGTCLAAFFNDNNNQSSGSCCPTDTVNPPYYISISDVPCDQCMSIRMDQNFYFPFDTFTPDICLKVMGYMADSLNKIAEDLGIKMSSNFSVDLEGCLSTSITVCGAFKNLMMAIGNEALEASILRVAMGTISGISSQMCSLESHSMPIATSLEGNCIDFQTSVSSCLTDPAGMYPTCPCDQSKGASPYYAIPYASSEPGRRAGSTLYCFTVGVLPQQYIKSGECSYADNLEKVEVYADEAFRRNISGIRIAPNGEPPRWIAPSWAAPGSNRMKVTPLRWNSSMANGGSFCFELTIPLNTFCGLEG</sequence>
<evidence type="ECO:0000313" key="2">
    <source>
        <dbReference type="EMBL" id="GLI64576.1"/>
    </source>
</evidence>
<proteinExistence type="predicted"/>